<comment type="similarity">
    <text evidence="1">Belongs to the ABC transporter superfamily.</text>
</comment>
<dbReference type="InterPro" id="IPR003593">
    <property type="entry name" value="AAA+_ATPase"/>
</dbReference>
<dbReference type="CDD" id="cd03258">
    <property type="entry name" value="ABC_MetN_methionine_transporter"/>
    <property type="match status" value="1"/>
</dbReference>
<dbReference type="Proteomes" id="UP000196386">
    <property type="component" value="Unassembled WGS sequence"/>
</dbReference>
<dbReference type="EMBL" id="NFKP01000038">
    <property type="protein sequence ID" value="OUP66764.1"/>
    <property type="molecule type" value="Genomic_DNA"/>
</dbReference>
<feature type="domain" description="ABC transporter" evidence="5">
    <location>
        <begin position="17"/>
        <end position="256"/>
    </location>
</feature>
<dbReference type="InterPro" id="IPR003439">
    <property type="entry name" value="ABC_transporter-like_ATP-bd"/>
</dbReference>
<evidence type="ECO:0000313" key="7">
    <source>
        <dbReference type="Proteomes" id="UP000196386"/>
    </source>
</evidence>
<dbReference type="InterPro" id="IPR027417">
    <property type="entry name" value="P-loop_NTPase"/>
</dbReference>
<comment type="caution">
    <text evidence="6">The sequence shown here is derived from an EMBL/GenBank/DDBJ whole genome shotgun (WGS) entry which is preliminary data.</text>
</comment>
<evidence type="ECO:0000259" key="5">
    <source>
        <dbReference type="PROSITE" id="PS50893"/>
    </source>
</evidence>
<evidence type="ECO:0000313" key="6">
    <source>
        <dbReference type="EMBL" id="OUP66764.1"/>
    </source>
</evidence>
<dbReference type="PANTHER" id="PTHR42781:SF9">
    <property type="entry name" value="AMINO ACID ABC TRANSPORTER, ATP-BINDING PROTEIN-RELATED"/>
    <property type="match status" value="1"/>
</dbReference>
<dbReference type="FunFam" id="3.40.50.300:FF:000056">
    <property type="entry name" value="Cell division ATP-binding protein FtsE"/>
    <property type="match status" value="1"/>
</dbReference>
<dbReference type="PANTHER" id="PTHR42781">
    <property type="entry name" value="SPERMIDINE/PUTRESCINE IMPORT ATP-BINDING PROTEIN POTA"/>
    <property type="match status" value="1"/>
</dbReference>
<accession>A0A1Y4MDC0</accession>
<dbReference type="InterPro" id="IPR041701">
    <property type="entry name" value="MetN_ABC"/>
</dbReference>
<evidence type="ECO:0000256" key="2">
    <source>
        <dbReference type="ARBA" id="ARBA00022448"/>
    </source>
</evidence>
<dbReference type="Pfam" id="PF00005">
    <property type="entry name" value="ABC_tran"/>
    <property type="match status" value="1"/>
</dbReference>
<dbReference type="SMART" id="SM00382">
    <property type="entry name" value="AAA"/>
    <property type="match status" value="1"/>
</dbReference>
<sequence>MLFLPRCERDVGGISLIKISDVSKIFNDKSGEVVALRGVNLEIGRGDIFGIIGMSGAGKSTLLRCLSTLETPTSGSITLDGTDLASLSGTRLIETRRKMGVVFQGYNLLMQRTVHQNIAFPLTLGHAAKADIDRRVKELLDLIGLADRGDSYPSQLSGGQKQRVAIARALATSPEVLLCDEPTSALDSLTTKNILELLHDINRKLNVTIVIITHEIAVVRAICNKVAVIDASEFVEWGDTAEIFKNPKHDMTKQLLGYEVMKK</sequence>
<evidence type="ECO:0000256" key="4">
    <source>
        <dbReference type="ARBA" id="ARBA00022840"/>
    </source>
</evidence>
<dbReference type="PROSITE" id="PS00211">
    <property type="entry name" value="ABC_TRANSPORTER_1"/>
    <property type="match status" value="1"/>
</dbReference>
<dbReference type="Gene3D" id="3.40.50.300">
    <property type="entry name" value="P-loop containing nucleotide triphosphate hydrolases"/>
    <property type="match status" value="1"/>
</dbReference>
<keyword evidence="2" id="KW-0813">Transport</keyword>
<protein>
    <submittedName>
        <fullName evidence="6">ABC transporter</fullName>
    </submittedName>
</protein>
<name>A0A1Y4MDC0_9FIRM</name>
<reference evidence="7" key="1">
    <citation type="submission" date="2017-04" db="EMBL/GenBank/DDBJ databases">
        <title>Function of individual gut microbiota members based on whole genome sequencing of pure cultures obtained from chicken caecum.</title>
        <authorList>
            <person name="Medvecky M."/>
            <person name="Cejkova D."/>
            <person name="Polansky O."/>
            <person name="Karasova D."/>
            <person name="Kubasova T."/>
            <person name="Cizek A."/>
            <person name="Rychlik I."/>
        </authorList>
    </citation>
    <scope>NUCLEOTIDE SEQUENCE [LARGE SCALE GENOMIC DNA]</scope>
    <source>
        <strain evidence="7">An175</strain>
    </source>
</reference>
<proteinExistence type="inferred from homology"/>
<dbReference type="SUPFAM" id="SSF52540">
    <property type="entry name" value="P-loop containing nucleoside triphosphate hydrolases"/>
    <property type="match status" value="1"/>
</dbReference>
<dbReference type="InterPro" id="IPR017871">
    <property type="entry name" value="ABC_transporter-like_CS"/>
</dbReference>
<keyword evidence="4" id="KW-0067">ATP-binding</keyword>
<evidence type="ECO:0000256" key="1">
    <source>
        <dbReference type="ARBA" id="ARBA00005417"/>
    </source>
</evidence>
<dbReference type="InterPro" id="IPR050093">
    <property type="entry name" value="ABC_SmlMolc_Importer"/>
</dbReference>
<organism evidence="6 7">
    <name type="scientific">Anaerotruncus colihominis</name>
    <dbReference type="NCBI Taxonomy" id="169435"/>
    <lineage>
        <taxon>Bacteria</taxon>
        <taxon>Bacillati</taxon>
        <taxon>Bacillota</taxon>
        <taxon>Clostridia</taxon>
        <taxon>Eubacteriales</taxon>
        <taxon>Oscillospiraceae</taxon>
        <taxon>Anaerotruncus</taxon>
    </lineage>
</organism>
<gene>
    <name evidence="6" type="ORF">B5F11_19010</name>
</gene>
<keyword evidence="3" id="KW-0547">Nucleotide-binding</keyword>
<evidence type="ECO:0000256" key="3">
    <source>
        <dbReference type="ARBA" id="ARBA00022741"/>
    </source>
</evidence>
<dbReference type="GO" id="GO:0005524">
    <property type="term" value="F:ATP binding"/>
    <property type="evidence" value="ECO:0007669"/>
    <property type="project" value="UniProtKB-KW"/>
</dbReference>
<dbReference type="GO" id="GO:0016887">
    <property type="term" value="F:ATP hydrolysis activity"/>
    <property type="evidence" value="ECO:0007669"/>
    <property type="project" value="InterPro"/>
</dbReference>
<dbReference type="GO" id="GO:0005886">
    <property type="term" value="C:plasma membrane"/>
    <property type="evidence" value="ECO:0007669"/>
    <property type="project" value="UniProtKB-ARBA"/>
</dbReference>
<dbReference type="PROSITE" id="PS50893">
    <property type="entry name" value="ABC_TRANSPORTER_2"/>
    <property type="match status" value="1"/>
</dbReference>
<dbReference type="AlphaFoldDB" id="A0A1Y4MDC0"/>